<protein>
    <submittedName>
        <fullName evidence="5">Helix-turn-helix domain-containing protein</fullName>
    </submittedName>
</protein>
<dbReference type="GO" id="GO:0003700">
    <property type="term" value="F:DNA-binding transcription factor activity"/>
    <property type="evidence" value="ECO:0007669"/>
    <property type="project" value="InterPro"/>
</dbReference>
<dbReference type="EMBL" id="DXDD01000126">
    <property type="protein sequence ID" value="HIY61031.1"/>
    <property type="molecule type" value="Genomic_DNA"/>
</dbReference>
<organism evidence="5 6">
    <name type="scientific">Candidatus Eisenbergiella pullistercoris</name>
    <dbReference type="NCBI Taxonomy" id="2838555"/>
    <lineage>
        <taxon>Bacteria</taxon>
        <taxon>Bacillati</taxon>
        <taxon>Bacillota</taxon>
        <taxon>Clostridia</taxon>
        <taxon>Lachnospirales</taxon>
        <taxon>Lachnospiraceae</taxon>
        <taxon>Eisenbergiella</taxon>
    </lineage>
</organism>
<comment type="caution">
    <text evidence="5">The sequence shown here is derived from an EMBL/GenBank/DDBJ whole genome shotgun (WGS) entry which is preliminary data.</text>
</comment>
<dbReference type="Gene3D" id="1.10.10.60">
    <property type="entry name" value="Homeodomain-like"/>
    <property type="match status" value="1"/>
</dbReference>
<dbReference type="InterPro" id="IPR009057">
    <property type="entry name" value="Homeodomain-like_sf"/>
</dbReference>
<evidence type="ECO:0000313" key="5">
    <source>
        <dbReference type="EMBL" id="HIY61031.1"/>
    </source>
</evidence>
<dbReference type="PROSITE" id="PS01124">
    <property type="entry name" value="HTH_ARAC_FAMILY_2"/>
    <property type="match status" value="1"/>
</dbReference>
<reference evidence="5" key="2">
    <citation type="submission" date="2021-04" db="EMBL/GenBank/DDBJ databases">
        <authorList>
            <person name="Gilroy R."/>
        </authorList>
    </citation>
    <scope>NUCLEOTIDE SEQUENCE</scope>
    <source>
        <strain evidence="5">ChiSxjej3B15-24422</strain>
    </source>
</reference>
<dbReference type="SUPFAM" id="SSF46689">
    <property type="entry name" value="Homeodomain-like"/>
    <property type="match status" value="1"/>
</dbReference>
<dbReference type="Proteomes" id="UP000824007">
    <property type="component" value="Unassembled WGS sequence"/>
</dbReference>
<feature type="non-terminal residue" evidence="5">
    <location>
        <position position="1"/>
    </location>
</feature>
<dbReference type="Pfam" id="PF12833">
    <property type="entry name" value="HTH_18"/>
    <property type="match status" value="1"/>
</dbReference>
<keyword evidence="1" id="KW-0805">Transcription regulation</keyword>
<evidence type="ECO:0000259" key="4">
    <source>
        <dbReference type="PROSITE" id="PS01124"/>
    </source>
</evidence>
<keyword evidence="2" id="KW-0238">DNA-binding</keyword>
<keyword evidence="3" id="KW-0804">Transcription</keyword>
<dbReference type="PANTHER" id="PTHR43280:SF2">
    <property type="entry name" value="HTH-TYPE TRANSCRIPTIONAL REGULATOR EXSA"/>
    <property type="match status" value="1"/>
</dbReference>
<accession>A0A9D2C812</accession>
<dbReference type="AlphaFoldDB" id="A0A9D2C812"/>
<feature type="domain" description="HTH araC/xylS-type" evidence="4">
    <location>
        <begin position="1"/>
        <end position="46"/>
    </location>
</feature>
<evidence type="ECO:0000313" key="6">
    <source>
        <dbReference type="Proteomes" id="UP000824007"/>
    </source>
</evidence>
<dbReference type="InterPro" id="IPR020449">
    <property type="entry name" value="Tscrpt_reg_AraC-type_HTH"/>
</dbReference>
<evidence type="ECO:0000256" key="2">
    <source>
        <dbReference type="ARBA" id="ARBA00023125"/>
    </source>
</evidence>
<reference evidence="5" key="1">
    <citation type="journal article" date="2021" name="PeerJ">
        <title>Extensive microbial diversity within the chicken gut microbiome revealed by metagenomics and culture.</title>
        <authorList>
            <person name="Gilroy R."/>
            <person name="Ravi A."/>
            <person name="Getino M."/>
            <person name="Pursley I."/>
            <person name="Horton D.L."/>
            <person name="Alikhan N.F."/>
            <person name="Baker D."/>
            <person name="Gharbi K."/>
            <person name="Hall N."/>
            <person name="Watson M."/>
            <person name="Adriaenssens E.M."/>
            <person name="Foster-Nyarko E."/>
            <person name="Jarju S."/>
            <person name="Secka A."/>
            <person name="Antonio M."/>
            <person name="Oren A."/>
            <person name="Chaudhuri R.R."/>
            <person name="La Ragione R."/>
            <person name="Hildebrand F."/>
            <person name="Pallen M.J."/>
        </authorList>
    </citation>
    <scope>NUCLEOTIDE SEQUENCE</scope>
    <source>
        <strain evidence="5">ChiSxjej3B15-24422</strain>
    </source>
</reference>
<dbReference type="GO" id="GO:0043565">
    <property type="term" value="F:sequence-specific DNA binding"/>
    <property type="evidence" value="ECO:0007669"/>
    <property type="project" value="InterPro"/>
</dbReference>
<dbReference type="PANTHER" id="PTHR43280">
    <property type="entry name" value="ARAC-FAMILY TRANSCRIPTIONAL REGULATOR"/>
    <property type="match status" value="1"/>
</dbReference>
<dbReference type="PRINTS" id="PR00032">
    <property type="entry name" value="HTHARAC"/>
</dbReference>
<proteinExistence type="predicted"/>
<name>A0A9D2C812_9FIRM</name>
<sequence length="56" mass="6751">KAAELLEQTDLKVNEIMYLTGYRKSQHFTKLFKEKFGATPVEYRRKKQISMIEERK</sequence>
<evidence type="ECO:0000256" key="3">
    <source>
        <dbReference type="ARBA" id="ARBA00023163"/>
    </source>
</evidence>
<dbReference type="InterPro" id="IPR018060">
    <property type="entry name" value="HTH_AraC"/>
</dbReference>
<evidence type="ECO:0000256" key="1">
    <source>
        <dbReference type="ARBA" id="ARBA00023015"/>
    </source>
</evidence>
<gene>
    <name evidence="5" type="ORF">H9831_10210</name>
</gene>